<organism evidence="1 2">
    <name type="scientific">Oryza sativa subsp. japonica</name>
    <name type="common">Rice</name>
    <dbReference type="NCBI Taxonomy" id="39947"/>
    <lineage>
        <taxon>Eukaryota</taxon>
        <taxon>Viridiplantae</taxon>
        <taxon>Streptophyta</taxon>
        <taxon>Embryophyta</taxon>
        <taxon>Tracheophyta</taxon>
        <taxon>Spermatophyta</taxon>
        <taxon>Magnoliopsida</taxon>
        <taxon>Liliopsida</taxon>
        <taxon>Poales</taxon>
        <taxon>Poaceae</taxon>
        <taxon>BOP clade</taxon>
        <taxon>Oryzoideae</taxon>
        <taxon>Oryzeae</taxon>
        <taxon>Oryzinae</taxon>
        <taxon>Oryza</taxon>
        <taxon>Oryza sativa</taxon>
    </lineage>
</organism>
<name>A0A0P0VQR7_ORYSJ</name>
<gene>
    <name evidence="1" type="ordered locus">Os02g0792100</name>
    <name evidence="1" type="ORF">OSNPB_020792100</name>
</gene>
<evidence type="ECO:0000313" key="1">
    <source>
        <dbReference type="EMBL" id="BAS81324.1"/>
    </source>
</evidence>
<dbReference type="PaxDb" id="39947-A0A0P0VQR7"/>
<dbReference type="Proteomes" id="UP000059680">
    <property type="component" value="Chromosome 2"/>
</dbReference>
<evidence type="ECO:0000313" key="2">
    <source>
        <dbReference type="Proteomes" id="UP000059680"/>
    </source>
</evidence>
<protein>
    <submittedName>
        <fullName evidence="1">Os02g0792100 protein</fullName>
    </submittedName>
</protein>
<reference evidence="1 2" key="3">
    <citation type="journal article" date="2013" name="Rice">
        <title>Improvement of the Oryza sativa Nipponbare reference genome using next generation sequence and optical map data.</title>
        <authorList>
            <person name="Kawahara Y."/>
            <person name="de la Bastide M."/>
            <person name="Hamilton J.P."/>
            <person name="Kanamori H."/>
            <person name="McCombie W.R."/>
            <person name="Ouyang S."/>
            <person name="Schwartz D.C."/>
            <person name="Tanaka T."/>
            <person name="Wu J."/>
            <person name="Zhou S."/>
            <person name="Childs K.L."/>
            <person name="Davidson R.M."/>
            <person name="Lin H."/>
            <person name="Quesada-Ocampo L."/>
            <person name="Vaillancourt B."/>
            <person name="Sakai H."/>
            <person name="Lee S.S."/>
            <person name="Kim J."/>
            <person name="Numa H."/>
            <person name="Itoh T."/>
            <person name="Buell C.R."/>
            <person name="Matsumoto T."/>
        </authorList>
    </citation>
    <scope>NUCLEOTIDE SEQUENCE [LARGE SCALE GENOMIC DNA]</scope>
    <source>
        <strain evidence="2">cv. Nipponbare</strain>
    </source>
</reference>
<sequence>ELFLQILHLSKNAGPELLVFQVRKFRSDERNFPKCYPEVPVF</sequence>
<dbReference type="InParanoid" id="A0A0P0VQR7"/>
<feature type="non-terminal residue" evidence="1">
    <location>
        <position position="1"/>
    </location>
</feature>
<reference evidence="2" key="1">
    <citation type="journal article" date="2005" name="Nature">
        <title>The map-based sequence of the rice genome.</title>
        <authorList>
            <consortium name="International rice genome sequencing project (IRGSP)"/>
            <person name="Matsumoto T."/>
            <person name="Wu J."/>
            <person name="Kanamori H."/>
            <person name="Katayose Y."/>
            <person name="Fujisawa M."/>
            <person name="Namiki N."/>
            <person name="Mizuno H."/>
            <person name="Yamamoto K."/>
            <person name="Antonio B.A."/>
            <person name="Baba T."/>
            <person name="Sakata K."/>
            <person name="Nagamura Y."/>
            <person name="Aoki H."/>
            <person name="Arikawa K."/>
            <person name="Arita K."/>
            <person name="Bito T."/>
            <person name="Chiden Y."/>
            <person name="Fujitsuka N."/>
            <person name="Fukunaka R."/>
            <person name="Hamada M."/>
            <person name="Harada C."/>
            <person name="Hayashi A."/>
            <person name="Hijishita S."/>
            <person name="Honda M."/>
            <person name="Hosokawa S."/>
            <person name="Ichikawa Y."/>
            <person name="Idonuma A."/>
            <person name="Iijima M."/>
            <person name="Ikeda M."/>
            <person name="Ikeno M."/>
            <person name="Ito K."/>
            <person name="Ito S."/>
            <person name="Ito T."/>
            <person name="Ito Y."/>
            <person name="Ito Y."/>
            <person name="Iwabuchi A."/>
            <person name="Kamiya K."/>
            <person name="Karasawa W."/>
            <person name="Kurita K."/>
            <person name="Katagiri S."/>
            <person name="Kikuta A."/>
            <person name="Kobayashi H."/>
            <person name="Kobayashi N."/>
            <person name="Machita K."/>
            <person name="Maehara T."/>
            <person name="Masukawa M."/>
            <person name="Mizubayashi T."/>
            <person name="Mukai Y."/>
            <person name="Nagasaki H."/>
            <person name="Nagata Y."/>
            <person name="Naito S."/>
            <person name="Nakashima M."/>
            <person name="Nakama Y."/>
            <person name="Nakamichi Y."/>
            <person name="Nakamura M."/>
            <person name="Meguro A."/>
            <person name="Negishi M."/>
            <person name="Ohta I."/>
            <person name="Ohta T."/>
            <person name="Okamoto M."/>
            <person name="Ono N."/>
            <person name="Saji S."/>
            <person name="Sakaguchi M."/>
            <person name="Sakai K."/>
            <person name="Shibata M."/>
            <person name="Shimokawa T."/>
            <person name="Song J."/>
            <person name="Takazaki Y."/>
            <person name="Terasawa K."/>
            <person name="Tsugane M."/>
            <person name="Tsuji K."/>
            <person name="Ueda S."/>
            <person name="Waki K."/>
            <person name="Yamagata H."/>
            <person name="Yamamoto M."/>
            <person name="Yamamoto S."/>
            <person name="Yamane H."/>
            <person name="Yoshiki S."/>
            <person name="Yoshihara R."/>
            <person name="Yukawa K."/>
            <person name="Zhong H."/>
            <person name="Yano M."/>
            <person name="Yuan Q."/>
            <person name="Ouyang S."/>
            <person name="Liu J."/>
            <person name="Jones K.M."/>
            <person name="Gansberger K."/>
            <person name="Moffat K."/>
            <person name="Hill J."/>
            <person name="Bera J."/>
            <person name="Fadrosh D."/>
            <person name="Jin S."/>
            <person name="Johri S."/>
            <person name="Kim M."/>
            <person name="Overton L."/>
            <person name="Reardon M."/>
            <person name="Tsitrin T."/>
            <person name="Vuong H."/>
            <person name="Weaver B."/>
            <person name="Ciecko A."/>
            <person name="Tallon L."/>
            <person name="Jackson J."/>
            <person name="Pai G."/>
            <person name="Aken S.V."/>
            <person name="Utterback T."/>
            <person name="Reidmuller S."/>
            <person name="Feldblyum T."/>
            <person name="Hsiao J."/>
            <person name="Zismann V."/>
            <person name="Iobst S."/>
            <person name="de Vazeille A.R."/>
            <person name="Buell C.R."/>
            <person name="Ying K."/>
            <person name="Li Y."/>
            <person name="Lu T."/>
            <person name="Huang Y."/>
            <person name="Zhao Q."/>
            <person name="Feng Q."/>
            <person name="Zhang L."/>
            <person name="Zhu J."/>
            <person name="Weng Q."/>
            <person name="Mu J."/>
            <person name="Lu Y."/>
            <person name="Fan D."/>
            <person name="Liu Y."/>
            <person name="Guan J."/>
            <person name="Zhang Y."/>
            <person name="Yu S."/>
            <person name="Liu X."/>
            <person name="Zhang Y."/>
            <person name="Hong G."/>
            <person name="Han B."/>
            <person name="Choisne N."/>
            <person name="Demange N."/>
            <person name="Orjeda G."/>
            <person name="Samain S."/>
            <person name="Cattolico L."/>
            <person name="Pelletier E."/>
            <person name="Couloux A."/>
            <person name="Segurens B."/>
            <person name="Wincker P."/>
            <person name="D'Hont A."/>
            <person name="Scarpelli C."/>
            <person name="Weissenbach J."/>
            <person name="Salanoubat M."/>
            <person name="Quetier F."/>
            <person name="Yu Y."/>
            <person name="Kim H.R."/>
            <person name="Rambo T."/>
            <person name="Currie J."/>
            <person name="Collura K."/>
            <person name="Luo M."/>
            <person name="Yang T."/>
            <person name="Ammiraju J.S.S."/>
            <person name="Engler F."/>
            <person name="Soderlund C."/>
            <person name="Wing R.A."/>
            <person name="Palmer L.E."/>
            <person name="de la Bastide M."/>
            <person name="Spiegel L."/>
            <person name="Nascimento L."/>
            <person name="Zutavern T."/>
            <person name="O'Shaughnessy A."/>
            <person name="Dike S."/>
            <person name="Dedhia N."/>
            <person name="Preston R."/>
            <person name="Balija V."/>
            <person name="McCombie W.R."/>
            <person name="Chow T."/>
            <person name="Chen H."/>
            <person name="Chung M."/>
            <person name="Chen C."/>
            <person name="Shaw J."/>
            <person name="Wu H."/>
            <person name="Hsiao K."/>
            <person name="Chao Y."/>
            <person name="Chu M."/>
            <person name="Cheng C."/>
            <person name="Hour A."/>
            <person name="Lee P."/>
            <person name="Lin S."/>
            <person name="Lin Y."/>
            <person name="Liou J."/>
            <person name="Liu S."/>
            <person name="Hsing Y."/>
            <person name="Raghuvanshi S."/>
            <person name="Mohanty A."/>
            <person name="Bharti A.K."/>
            <person name="Gaur A."/>
            <person name="Gupta V."/>
            <person name="Kumar D."/>
            <person name="Ravi V."/>
            <person name="Vij S."/>
            <person name="Kapur A."/>
            <person name="Khurana P."/>
            <person name="Khurana P."/>
            <person name="Khurana J.P."/>
            <person name="Tyagi A.K."/>
            <person name="Gaikwad K."/>
            <person name="Singh A."/>
            <person name="Dalal V."/>
            <person name="Srivastava S."/>
            <person name="Dixit A."/>
            <person name="Pal A.K."/>
            <person name="Ghazi I.A."/>
            <person name="Yadav M."/>
            <person name="Pandit A."/>
            <person name="Bhargava A."/>
            <person name="Sureshbabu K."/>
            <person name="Batra K."/>
            <person name="Sharma T.R."/>
            <person name="Mohapatra T."/>
            <person name="Singh N.K."/>
            <person name="Messing J."/>
            <person name="Nelson A.B."/>
            <person name="Fuks G."/>
            <person name="Kavchok S."/>
            <person name="Keizer G."/>
            <person name="Linton E."/>
            <person name="Llaca V."/>
            <person name="Song R."/>
            <person name="Tanyolac B."/>
            <person name="Young S."/>
            <person name="Ho-Il K."/>
            <person name="Hahn J.H."/>
            <person name="Sangsakoo G."/>
            <person name="Vanavichit A."/>
            <person name="de Mattos Luiz.A.T."/>
            <person name="Zimmer P.D."/>
            <person name="Malone G."/>
            <person name="Dellagostin O."/>
            <person name="de Oliveira A.C."/>
            <person name="Bevan M."/>
            <person name="Bancroft I."/>
            <person name="Minx P."/>
            <person name="Cordum H."/>
            <person name="Wilson R."/>
            <person name="Cheng Z."/>
            <person name="Jin W."/>
            <person name="Jiang J."/>
            <person name="Leong S.A."/>
            <person name="Iwama H."/>
            <person name="Gojobori T."/>
            <person name="Itoh T."/>
            <person name="Niimura Y."/>
            <person name="Fujii Y."/>
            <person name="Habara T."/>
            <person name="Sakai H."/>
            <person name="Sato Y."/>
            <person name="Wilson G."/>
            <person name="Kumar K."/>
            <person name="McCouch S."/>
            <person name="Juretic N."/>
            <person name="Hoen D."/>
            <person name="Wright S."/>
            <person name="Bruskiewich R."/>
            <person name="Bureau T."/>
            <person name="Miyao A."/>
            <person name="Hirochika H."/>
            <person name="Nishikawa T."/>
            <person name="Kadowaki K."/>
            <person name="Sugiura M."/>
            <person name="Burr B."/>
            <person name="Sasaki T."/>
        </authorList>
    </citation>
    <scope>NUCLEOTIDE SEQUENCE [LARGE SCALE GENOMIC DNA]</scope>
    <source>
        <strain evidence="2">cv. Nipponbare</strain>
    </source>
</reference>
<accession>A0A0P0VQR7</accession>
<reference evidence="1 2" key="2">
    <citation type="journal article" date="2013" name="Plant Cell Physiol.">
        <title>Rice Annotation Project Database (RAP-DB): an integrative and interactive database for rice genomics.</title>
        <authorList>
            <person name="Sakai H."/>
            <person name="Lee S.S."/>
            <person name="Tanaka T."/>
            <person name="Numa H."/>
            <person name="Kim J."/>
            <person name="Kawahara Y."/>
            <person name="Wakimoto H."/>
            <person name="Yang C.C."/>
            <person name="Iwamoto M."/>
            <person name="Abe T."/>
            <person name="Yamada Y."/>
            <person name="Muto A."/>
            <person name="Inokuchi H."/>
            <person name="Ikemura T."/>
            <person name="Matsumoto T."/>
            <person name="Sasaki T."/>
            <person name="Itoh T."/>
        </authorList>
    </citation>
    <scope>NUCLEOTIDE SEQUENCE [LARGE SCALE GENOMIC DNA]</scope>
    <source>
        <strain evidence="2">cv. Nipponbare</strain>
    </source>
</reference>
<dbReference type="EMBL" id="AP014958">
    <property type="protein sequence ID" value="BAS81324.1"/>
    <property type="molecule type" value="Genomic_DNA"/>
</dbReference>
<keyword evidence="2" id="KW-1185">Reference proteome</keyword>
<dbReference type="AlphaFoldDB" id="A0A0P0VQR7"/>
<dbReference type="Gramene" id="Os02t0792100-01">
    <property type="protein sequence ID" value="Os02t0792100-01"/>
    <property type="gene ID" value="Os02g0792100"/>
</dbReference>
<proteinExistence type="predicted"/>